<proteinExistence type="predicted"/>
<comment type="caution">
    <text evidence="3">The sequence shown here is derived from an EMBL/GenBank/DDBJ whole genome shotgun (WGS) entry which is preliminary data.</text>
</comment>
<evidence type="ECO:0000313" key="4">
    <source>
        <dbReference type="Proteomes" id="UP001597549"/>
    </source>
</evidence>
<accession>A0ABW5Z9P5</accession>
<dbReference type="EMBL" id="JBHUOL010000018">
    <property type="protein sequence ID" value="MFD2909442.1"/>
    <property type="molecule type" value="Genomic_DNA"/>
</dbReference>
<keyword evidence="4" id="KW-1185">Reference proteome</keyword>
<dbReference type="RefSeq" id="WP_379807959.1">
    <property type="nucleotide sequence ID" value="NZ_JBHUOL010000018.1"/>
</dbReference>
<keyword evidence="2" id="KW-0812">Transmembrane</keyword>
<evidence type="ECO:0000256" key="1">
    <source>
        <dbReference type="SAM" id="MobiDB-lite"/>
    </source>
</evidence>
<feature type="region of interest" description="Disordered" evidence="1">
    <location>
        <begin position="46"/>
        <end position="84"/>
    </location>
</feature>
<protein>
    <submittedName>
        <fullName evidence="3">DUF4834 domain-containing protein</fullName>
    </submittedName>
</protein>
<feature type="compositionally biased region" description="Basic and acidic residues" evidence="1">
    <location>
        <begin position="67"/>
        <end position="84"/>
    </location>
</feature>
<organism evidence="3 4">
    <name type="scientific">Flavobacterium ardleyense</name>
    <dbReference type="NCBI Taxonomy" id="2038737"/>
    <lineage>
        <taxon>Bacteria</taxon>
        <taxon>Pseudomonadati</taxon>
        <taxon>Bacteroidota</taxon>
        <taxon>Flavobacteriia</taxon>
        <taxon>Flavobacteriales</taxon>
        <taxon>Flavobacteriaceae</taxon>
        <taxon>Flavobacterium</taxon>
    </lineage>
</organism>
<name>A0ABW5Z9P5_9FLAO</name>
<feature type="transmembrane region" description="Helical" evidence="2">
    <location>
        <begin position="12"/>
        <end position="35"/>
    </location>
</feature>
<evidence type="ECO:0000256" key="2">
    <source>
        <dbReference type="SAM" id="Phobius"/>
    </source>
</evidence>
<feature type="compositionally biased region" description="Low complexity" evidence="1">
    <location>
        <begin position="48"/>
        <end position="60"/>
    </location>
</feature>
<gene>
    <name evidence="3" type="ORF">ACFSX9_11950</name>
</gene>
<keyword evidence="2" id="KW-1133">Transmembrane helix</keyword>
<reference evidence="4" key="1">
    <citation type="journal article" date="2019" name="Int. J. Syst. Evol. Microbiol.">
        <title>The Global Catalogue of Microorganisms (GCM) 10K type strain sequencing project: providing services to taxonomists for standard genome sequencing and annotation.</title>
        <authorList>
            <consortium name="The Broad Institute Genomics Platform"/>
            <consortium name="The Broad Institute Genome Sequencing Center for Infectious Disease"/>
            <person name="Wu L."/>
            <person name="Ma J."/>
        </authorList>
    </citation>
    <scope>NUCLEOTIDE SEQUENCE [LARGE SCALE GENOMIC DNA]</scope>
    <source>
        <strain evidence="4">KCTC 52644</strain>
    </source>
</reference>
<evidence type="ECO:0000313" key="3">
    <source>
        <dbReference type="EMBL" id="MFD2909442.1"/>
    </source>
</evidence>
<sequence length="84" mass="9864">MEMASFSGFLRTLGIIVLVYYLFKFAVRIFAPVLMRKAVNKMKEKMENQYNQQQAQQTNTGSSNKQMPKEKKKVGEYIDYEEVK</sequence>
<dbReference type="Proteomes" id="UP001597549">
    <property type="component" value="Unassembled WGS sequence"/>
</dbReference>
<keyword evidence="2" id="KW-0472">Membrane</keyword>